<evidence type="ECO:0000256" key="1">
    <source>
        <dbReference type="ARBA" id="ARBA00007894"/>
    </source>
</evidence>
<feature type="binding site" evidence="9">
    <location>
        <position position="109"/>
    </location>
    <ligand>
        <name>Zn(2+)</name>
        <dbReference type="ChEBI" id="CHEBI:29105"/>
    </ligand>
</feature>
<dbReference type="GO" id="GO:0005524">
    <property type="term" value="F:ATP binding"/>
    <property type="evidence" value="ECO:0007669"/>
    <property type="project" value="UniProtKB-UniRule"/>
</dbReference>
<evidence type="ECO:0000259" key="10">
    <source>
        <dbReference type="Pfam" id="PF00749"/>
    </source>
</evidence>
<feature type="binding site" evidence="9">
    <location>
        <position position="261"/>
    </location>
    <ligand>
        <name>ATP</name>
        <dbReference type="ChEBI" id="CHEBI:30616"/>
    </ligand>
</feature>
<feature type="binding site" evidence="9">
    <location>
        <position position="138"/>
    </location>
    <ligand>
        <name>Zn(2+)</name>
        <dbReference type="ChEBI" id="CHEBI:29105"/>
    </ligand>
</feature>
<dbReference type="Gene3D" id="3.40.50.620">
    <property type="entry name" value="HUPs"/>
    <property type="match status" value="1"/>
</dbReference>
<dbReference type="InterPro" id="IPR033910">
    <property type="entry name" value="GluRS_core"/>
</dbReference>
<keyword evidence="7 9" id="KW-0648">Protein biosynthesis</keyword>
<dbReference type="InterPro" id="IPR004527">
    <property type="entry name" value="Glu-tRNA-ligase_bac/mito"/>
</dbReference>
<protein>
    <recommendedName>
        <fullName evidence="9">Glutamate--tRNA ligase</fullName>
        <ecNumber evidence="9">6.1.1.17</ecNumber>
    </recommendedName>
    <alternativeName>
        <fullName evidence="9">Glutamyl-tRNA synthetase</fullName>
        <shortName evidence="9">GluRS</shortName>
    </alternativeName>
</protein>
<dbReference type="PANTHER" id="PTHR43311:SF2">
    <property type="entry name" value="GLUTAMATE--TRNA LIGASE, MITOCHONDRIAL-RELATED"/>
    <property type="match status" value="1"/>
</dbReference>
<evidence type="ECO:0000256" key="4">
    <source>
        <dbReference type="ARBA" id="ARBA00022741"/>
    </source>
</evidence>
<name>A0A2G1XCT5_STRCJ</name>
<keyword evidence="9" id="KW-0479">Metal-binding</keyword>
<keyword evidence="13" id="KW-1185">Reference proteome</keyword>
<comment type="subunit">
    <text evidence="9">Monomer.</text>
</comment>
<dbReference type="InterPro" id="IPR049940">
    <property type="entry name" value="GluQ/Sye"/>
</dbReference>
<keyword evidence="6 9" id="KW-0067">ATP-binding</keyword>
<dbReference type="SUPFAM" id="SSF48163">
    <property type="entry name" value="An anticodon-binding domain of class I aminoacyl-tRNA synthetases"/>
    <property type="match status" value="1"/>
</dbReference>
<dbReference type="OrthoDB" id="9807503at2"/>
<dbReference type="PRINTS" id="PR00987">
    <property type="entry name" value="TRNASYNTHGLU"/>
</dbReference>
<dbReference type="GO" id="GO:0004818">
    <property type="term" value="F:glutamate-tRNA ligase activity"/>
    <property type="evidence" value="ECO:0007669"/>
    <property type="project" value="UniProtKB-UniRule"/>
</dbReference>
<dbReference type="SUPFAM" id="SSF52374">
    <property type="entry name" value="Nucleotidylyl transferase"/>
    <property type="match status" value="1"/>
</dbReference>
<dbReference type="NCBIfam" id="TIGR00464">
    <property type="entry name" value="gltX_bact"/>
    <property type="match status" value="1"/>
</dbReference>
<dbReference type="FunFam" id="3.40.50.620:FF:000149">
    <property type="entry name" value="Glutamate--tRNA ligase"/>
    <property type="match status" value="1"/>
</dbReference>
<dbReference type="Pfam" id="PF00749">
    <property type="entry name" value="tRNA-synt_1c"/>
    <property type="match status" value="1"/>
</dbReference>
<comment type="similarity">
    <text evidence="1 9">Belongs to the class-I aminoacyl-tRNA synthetase family. Glutamate--tRNA ligase type 1 subfamily.</text>
</comment>
<keyword evidence="5 9" id="KW-0862">Zinc</keyword>
<dbReference type="Pfam" id="PF19269">
    <property type="entry name" value="Anticodon_2"/>
    <property type="match status" value="1"/>
</dbReference>
<dbReference type="PANTHER" id="PTHR43311">
    <property type="entry name" value="GLUTAMATE--TRNA LIGASE"/>
    <property type="match status" value="1"/>
</dbReference>
<evidence type="ECO:0000256" key="7">
    <source>
        <dbReference type="ARBA" id="ARBA00022917"/>
    </source>
</evidence>
<comment type="cofactor">
    <cofactor evidence="9">
        <name>Zn(2+)</name>
        <dbReference type="ChEBI" id="CHEBI:29105"/>
    </cofactor>
    <text evidence="9">Binds 1 zinc ion per subunit.</text>
</comment>
<dbReference type="GO" id="GO:0005829">
    <property type="term" value="C:cytosol"/>
    <property type="evidence" value="ECO:0007669"/>
    <property type="project" value="TreeGrafter"/>
</dbReference>
<dbReference type="InterPro" id="IPR045462">
    <property type="entry name" value="aa-tRNA-synth_I_cd-bd"/>
</dbReference>
<keyword evidence="3 9" id="KW-0436">Ligase</keyword>
<feature type="short sequence motif" description="'KMSKS' region" evidence="9">
    <location>
        <begin position="258"/>
        <end position="262"/>
    </location>
</feature>
<evidence type="ECO:0000256" key="8">
    <source>
        <dbReference type="ARBA" id="ARBA00023146"/>
    </source>
</evidence>
<reference evidence="12 13" key="1">
    <citation type="journal article" date="2017" name="Biochemistry">
        <title>Identification of the Biosynthetic Pathway for the Antibiotic Bicyclomycin.</title>
        <authorList>
            <person name="Patteson J."/>
            <person name="Cai W."/>
            <person name="Johnson R.A."/>
            <person name="Santa Maria K."/>
            <person name="Li B."/>
        </authorList>
    </citation>
    <scope>NUCLEOTIDE SEQUENCE [LARGE SCALE GENOMIC DNA]</scope>
    <source>
        <strain evidence="12 13">ATCC 21532</strain>
    </source>
</reference>
<dbReference type="GO" id="GO:0000049">
    <property type="term" value="F:tRNA binding"/>
    <property type="evidence" value="ECO:0007669"/>
    <property type="project" value="InterPro"/>
</dbReference>
<dbReference type="AlphaFoldDB" id="A0A2G1XCT5"/>
<dbReference type="InterPro" id="IPR014729">
    <property type="entry name" value="Rossmann-like_a/b/a_fold"/>
</dbReference>
<evidence type="ECO:0000256" key="6">
    <source>
        <dbReference type="ARBA" id="ARBA00022840"/>
    </source>
</evidence>
<keyword evidence="4 9" id="KW-0547">Nucleotide-binding</keyword>
<evidence type="ECO:0000256" key="2">
    <source>
        <dbReference type="ARBA" id="ARBA00022490"/>
    </source>
</evidence>
<proteinExistence type="inferred from homology"/>
<dbReference type="GO" id="GO:0008270">
    <property type="term" value="F:zinc ion binding"/>
    <property type="evidence" value="ECO:0007669"/>
    <property type="project" value="UniProtKB-UniRule"/>
</dbReference>
<evidence type="ECO:0000313" key="13">
    <source>
        <dbReference type="Proteomes" id="UP000222531"/>
    </source>
</evidence>
<feature type="domain" description="Glutamyl/glutaminyl-tRNA synthetase class Ib catalytic" evidence="10">
    <location>
        <begin position="6"/>
        <end position="324"/>
    </location>
</feature>
<dbReference type="Proteomes" id="UP000222531">
    <property type="component" value="Unassembled WGS sequence"/>
</dbReference>
<dbReference type="InterPro" id="IPR008925">
    <property type="entry name" value="aa_tRNA-synth_I_cd-bd_sf"/>
</dbReference>
<accession>A0A2G1XCT5</accession>
<comment type="subcellular location">
    <subcellularLocation>
        <location evidence="9">Cytoplasm</location>
    </subcellularLocation>
</comment>
<dbReference type="EC" id="6.1.1.17" evidence="9"/>
<dbReference type="InterPro" id="IPR020751">
    <property type="entry name" value="aa-tRNA-synth_I_codon-bd_sub2"/>
</dbReference>
<feature type="binding site" evidence="9">
    <location>
        <position position="136"/>
    </location>
    <ligand>
        <name>Zn(2+)</name>
        <dbReference type="ChEBI" id="CHEBI:29105"/>
    </ligand>
</feature>
<evidence type="ECO:0000256" key="5">
    <source>
        <dbReference type="ARBA" id="ARBA00022833"/>
    </source>
</evidence>
<feature type="short sequence motif" description="'HIGH' region" evidence="9">
    <location>
        <begin position="12"/>
        <end position="22"/>
    </location>
</feature>
<dbReference type="CDD" id="cd00808">
    <property type="entry name" value="GluRS_core"/>
    <property type="match status" value="1"/>
</dbReference>
<feature type="domain" description="Aminoacyl-tRNA synthetase class I anticodon-binding" evidence="11">
    <location>
        <begin position="341"/>
        <end position="486"/>
    </location>
</feature>
<dbReference type="RefSeq" id="WP_099201025.1">
    <property type="nucleotide sequence ID" value="NZ_JBIRXA010000003.1"/>
</dbReference>
<dbReference type="GO" id="GO:0006424">
    <property type="term" value="P:glutamyl-tRNA aminoacylation"/>
    <property type="evidence" value="ECO:0007669"/>
    <property type="project" value="UniProtKB-UniRule"/>
</dbReference>
<dbReference type="InterPro" id="IPR020058">
    <property type="entry name" value="Glu/Gln-tRNA-synth_Ib_cat-dom"/>
</dbReference>
<keyword evidence="2 9" id="KW-0963">Cytoplasm</keyword>
<comment type="catalytic activity">
    <reaction evidence="9">
        <text>tRNA(Glu) + L-glutamate + ATP = L-glutamyl-tRNA(Glu) + AMP + diphosphate</text>
        <dbReference type="Rhea" id="RHEA:23540"/>
        <dbReference type="Rhea" id="RHEA-COMP:9663"/>
        <dbReference type="Rhea" id="RHEA-COMP:9680"/>
        <dbReference type="ChEBI" id="CHEBI:29985"/>
        <dbReference type="ChEBI" id="CHEBI:30616"/>
        <dbReference type="ChEBI" id="CHEBI:33019"/>
        <dbReference type="ChEBI" id="CHEBI:78442"/>
        <dbReference type="ChEBI" id="CHEBI:78520"/>
        <dbReference type="ChEBI" id="CHEBI:456215"/>
        <dbReference type="EC" id="6.1.1.17"/>
    </reaction>
</comment>
<evidence type="ECO:0000313" key="12">
    <source>
        <dbReference type="EMBL" id="PHQ49067.1"/>
    </source>
</evidence>
<feature type="binding site" evidence="9">
    <location>
        <position position="111"/>
    </location>
    <ligand>
        <name>Zn(2+)</name>
        <dbReference type="ChEBI" id="CHEBI:29105"/>
    </ligand>
</feature>
<comment type="function">
    <text evidence="9">Catalyzes the attachment of glutamate to tRNA(Glu) in a two-step reaction: glutamate is first activated by ATP to form Glu-AMP and then transferred to the acceptor end of tRNA(Glu).</text>
</comment>
<comment type="caution">
    <text evidence="12">The sequence shown here is derived from an EMBL/GenBank/DDBJ whole genome shotgun (WGS) entry which is preliminary data.</text>
</comment>
<sequence>MASAPVRVRFCPSPTGNPHVGLVRTALFNWAFARHHGGTFVFRIEDTDAARDSEESYEQLLQAMRWLGFDWNEGPEVGGPHAPYRQSQRMDLYKDVAAKLLDAGHAYHCYCTTEELDARREAARAAGKPSGYDGTCREVTEEQKAQYEREGREPIVRFRMPDEPITFTDLVRGELTFTPENVPDFGIVRANGAPLYTLVNPVDDALMEITHVLRGEDLLSSTPRQIALYRALAQIGVGNGTTPSFGHLPYVMGEGNKKLSKRDPQASLNLYRERGFLPEGLLNYLSLLGWSLSADQDIFTMDEMVAAFDIKDVNANPARFDLKKCEAINADHIRRLDPKAFADACEPWLKAPHAPWAPEKFDRAAWEAIAPHAQTRLTVLSDITANVDFLFLDEPAWDETSWQKAMKEGSDALLRTARTALAEAEWNADALKAAVVAAGEEHGLKLGKAQAPVRVAVTGRTVGLPLFESLEILGRERTLARVDAALAKLAG</sequence>
<organism evidence="12 13">
    <name type="scientific">Streptomyces cinnamoneus</name>
    <name type="common">Streptoverticillium cinnamoneum</name>
    <dbReference type="NCBI Taxonomy" id="53446"/>
    <lineage>
        <taxon>Bacteria</taxon>
        <taxon>Bacillati</taxon>
        <taxon>Actinomycetota</taxon>
        <taxon>Actinomycetes</taxon>
        <taxon>Kitasatosporales</taxon>
        <taxon>Streptomycetaceae</taxon>
        <taxon>Streptomyces</taxon>
        <taxon>Streptomyces cinnamoneus group</taxon>
    </lineage>
</organism>
<dbReference type="EMBL" id="NHZO01000154">
    <property type="protein sequence ID" value="PHQ49067.1"/>
    <property type="molecule type" value="Genomic_DNA"/>
</dbReference>
<evidence type="ECO:0000256" key="3">
    <source>
        <dbReference type="ARBA" id="ARBA00022598"/>
    </source>
</evidence>
<evidence type="ECO:0000259" key="11">
    <source>
        <dbReference type="Pfam" id="PF19269"/>
    </source>
</evidence>
<gene>
    <name evidence="9" type="primary">gltX</name>
    <name evidence="12" type="ORF">BLA24_23570</name>
</gene>
<dbReference type="Gene3D" id="1.10.10.350">
    <property type="match status" value="1"/>
</dbReference>
<evidence type="ECO:0000256" key="9">
    <source>
        <dbReference type="HAMAP-Rule" id="MF_00022"/>
    </source>
</evidence>
<keyword evidence="8 9" id="KW-0030">Aminoacyl-tRNA synthetase</keyword>
<dbReference type="InterPro" id="IPR000924">
    <property type="entry name" value="Glu/Gln-tRNA-synth"/>
</dbReference>
<dbReference type="HAMAP" id="MF_00022">
    <property type="entry name" value="Glu_tRNA_synth_type1"/>
    <property type="match status" value="1"/>
</dbReference>